<sequence>MDSSDTLLIGFGALWCRMYLDVGGEIMKSNPILRD</sequence>
<organism evidence="1">
    <name type="scientific">uncultured Flavobacteriia bacterium</name>
    <dbReference type="NCBI Taxonomy" id="212695"/>
    <lineage>
        <taxon>Bacteria</taxon>
        <taxon>Pseudomonadati</taxon>
        <taxon>Bacteroidota</taxon>
        <taxon>Flavobacteriia</taxon>
        <taxon>environmental samples</taxon>
    </lineage>
</organism>
<evidence type="ECO:0000313" key="1">
    <source>
        <dbReference type="EMBL" id="CCG00108.1"/>
    </source>
</evidence>
<reference evidence="1" key="2">
    <citation type="submission" date="2012-02" db="EMBL/GenBank/DDBJ databases">
        <authorList>
            <person name="Genoscope - CEA"/>
        </authorList>
    </citation>
    <scope>NUCLEOTIDE SEQUENCE</scope>
</reference>
<dbReference type="EMBL" id="FO117598">
    <property type="protein sequence ID" value="CCG00108.1"/>
    <property type="molecule type" value="Genomic_DNA"/>
</dbReference>
<protein>
    <submittedName>
        <fullName evidence="1">Uncharacterized protein</fullName>
    </submittedName>
</protein>
<proteinExistence type="predicted"/>
<reference evidence="1" key="1">
    <citation type="journal article" date="2012" name="Environ. Microbiol.">
        <title>Genomic content of uncultured Bacteroidetes from contrasting oceanic provinces in the North Atlantic Ocean.</title>
        <authorList>
            <person name="Gomez-Pereira P.R."/>
            <person name="Schuler M."/>
            <person name="Fuchs B.M."/>
            <person name="Bennke C."/>
            <person name="Teeling H."/>
            <person name="Waldmann J."/>
            <person name="Richter M."/>
            <person name="Barbe V."/>
            <person name="Bataille E."/>
            <person name="Glockner F.O."/>
            <person name="Amann R."/>
        </authorList>
    </citation>
    <scope>NUCLEOTIDE SEQUENCE</scope>
</reference>
<name>H6RGE7_9BACT</name>
<dbReference type="AlphaFoldDB" id="H6RGE7"/>
<accession>H6RGE7</accession>
<gene>
    <name evidence="1" type="ORF">VIS_S3CIB80029</name>
</gene>